<reference evidence="2 3" key="1">
    <citation type="submission" date="2019-05" db="EMBL/GenBank/DDBJ databases">
        <title>Another draft genome of Portunus trituberculatus and its Hox gene families provides insights of decapod evolution.</title>
        <authorList>
            <person name="Jeong J.-H."/>
            <person name="Song I."/>
            <person name="Kim S."/>
            <person name="Choi T."/>
            <person name="Kim D."/>
            <person name="Ryu S."/>
            <person name="Kim W."/>
        </authorList>
    </citation>
    <scope>NUCLEOTIDE SEQUENCE [LARGE SCALE GENOMIC DNA]</scope>
    <source>
        <tissue evidence="2">Muscle</tissue>
    </source>
</reference>
<gene>
    <name evidence="2" type="ORF">E2C01_008750</name>
</gene>
<evidence type="ECO:0000313" key="2">
    <source>
        <dbReference type="EMBL" id="MPC15945.1"/>
    </source>
</evidence>
<keyword evidence="1" id="KW-0812">Transmembrane</keyword>
<dbReference type="EMBL" id="VSRR010000465">
    <property type="protein sequence ID" value="MPC15945.1"/>
    <property type="molecule type" value="Genomic_DNA"/>
</dbReference>
<name>A0A5B7D3S7_PORTR</name>
<accession>A0A5B7D3S7</accession>
<organism evidence="2 3">
    <name type="scientific">Portunus trituberculatus</name>
    <name type="common">Swimming crab</name>
    <name type="synonym">Neptunus trituberculatus</name>
    <dbReference type="NCBI Taxonomy" id="210409"/>
    <lineage>
        <taxon>Eukaryota</taxon>
        <taxon>Metazoa</taxon>
        <taxon>Ecdysozoa</taxon>
        <taxon>Arthropoda</taxon>
        <taxon>Crustacea</taxon>
        <taxon>Multicrustacea</taxon>
        <taxon>Malacostraca</taxon>
        <taxon>Eumalacostraca</taxon>
        <taxon>Eucarida</taxon>
        <taxon>Decapoda</taxon>
        <taxon>Pleocyemata</taxon>
        <taxon>Brachyura</taxon>
        <taxon>Eubrachyura</taxon>
        <taxon>Portunoidea</taxon>
        <taxon>Portunidae</taxon>
        <taxon>Portuninae</taxon>
        <taxon>Portunus</taxon>
    </lineage>
</organism>
<keyword evidence="1" id="KW-0472">Membrane</keyword>
<sequence>MRAGQGGKEVGVAAASRELNAPVGLLEEYMWEALFSFHPLVAQAILFIVVPILGPISPPKRIFGVTT</sequence>
<dbReference type="AlphaFoldDB" id="A0A5B7D3S7"/>
<protein>
    <submittedName>
        <fullName evidence="2">Uncharacterized protein</fullName>
    </submittedName>
</protein>
<dbReference type="Proteomes" id="UP000324222">
    <property type="component" value="Unassembled WGS sequence"/>
</dbReference>
<feature type="transmembrane region" description="Helical" evidence="1">
    <location>
        <begin position="33"/>
        <end position="53"/>
    </location>
</feature>
<comment type="caution">
    <text evidence="2">The sequence shown here is derived from an EMBL/GenBank/DDBJ whole genome shotgun (WGS) entry which is preliminary data.</text>
</comment>
<evidence type="ECO:0000256" key="1">
    <source>
        <dbReference type="SAM" id="Phobius"/>
    </source>
</evidence>
<evidence type="ECO:0000313" key="3">
    <source>
        <dbReference type="Proteomes" id="UP000324222"/>
    </source>
</evidence>
<keyword evidence="3" id="KW-1185">Reference proteome</keyword>
<keyword evidence="1" id="KW-1133">Transmembrane helix</keyword>
<proteinExistence type="predicted"/>